<keyword evidence="8 10" id="KW-0141">cGMP biosynthesis</keyword>
<dbReference type="PROSITE" id="PS50125">
    <property type="entry name" value="GUANYLATE_CYCLASE_2"/>
    <property type="match status" value="1"/>
</dbReference>
<dbReference type="CDD" id="cd07302">
    <property type="entry name" value="CHD"/>
    <property type="match status" value="1"/>
</dbReference>
<evidence type="ECO:0000256" key="8">
    <source>
        <dbReference type="ARBA" id="ARBA00023293"/>
    </source>
</evidence>
<gene>
    <name evidence="14" type="ORF">PEVE_00000060</name>
</gene>
<keyword evidence="4" id="KW-0547">Nucleotide-binding</keyword>
<dbReference type="SUPFAM" id="SSF53822">
    <property type="entry name" value="Periplasmic binding protein-like I"/>
    <property type="match status" value="1"/>
</dbReference>
<evidence type="ECO:0000256" key="5">
    <source>
        <dbReference type="ARBA" id="ARBA00022989"/>
    </source>
</evidence>
<evidence type="ECO:0000256" key="6">
    <source>
        <dbReference type="ARBA" id="ARBA00023136"/>
    </source>
</evidence>
<dbReference type="PANTHER" id="PTHR11920:SF501">
    <property type="entry name" value="GUANYLATE CYCLASE 32E"/>
    <property type="match status" value="1"/>
</dbReference>
<dbReference type="Pfam" id="PF00211">
    <property type="entry name" value="Guanylate_cyc"/>
    <property type="match status" value="1"/>
</dbReference>
<evidence type="ECO:0000256" key="11">
    <source>
        <dbReference type="SAM" id="SignalP"/>
    </source>
</evidence>
<dbReference type="PROSITE" id="PS00452">
    <property type="entry name" value="GUANYLATE_CYCLASE_1"/>
    <property type="match status" value="1"/>
</dbReference>
<evidence type="ECO:0000256" key="9">
    <source>
        <dbReference type="RuleBase" id="RU000405"/>
    </source>
</evidence>
<keyword evidence="15" id="KW-1185">Reference proteome</keyword>
<dbReference type="SUPFAM" id="SSF55073">
    <property type="entry name" value="Nucleotide cyclase"/>
    <property type="match status" value="1"/>
</dbReference>
<dbReference type="PANTHER" id="PTHR11920">
    <property type="entry name" value="GUANYLYL CYCLASE"/>
    <property type="match status" value="1"/>
</dbReference>
<dbReference type="InterPro" id="IPR028082">
    <property type="entry name" value="Peripla_BP_I"/>
</dbReference>
<keyword evidence="5" id="KW-1133">Transmembrane helix</keyword>
<organism evidence="14 15">
    <name type="scientific">Porites evermanni</name>
    <dbReference type="NCBI Taxonomy" id="104178"/>
    <lineage>
        <taxon>Eukaryota</taxon>
        <taxon>Metazoa</taxon>
        <taxon>Cnidaria</taxon>
        <taxon>Anthozoa</taxon>
        <taxon>Hexacorallia</taxon>
        <taxon>Scleractinia</taxon>
        <taxon>Fungiina</taxon>
        <taxon>Poritidae</taxon>
        <taxon>Porites</taxon>
    </lineage>
</organism>
<keyword evidence="11" id="KW-0732">Signal</keyword>
<comment type="catalytic activity">
    <reaction evidence="10">
        <text>GTP = 3',5'-cyclic GMP + diphosphate</text>
        <dbReference type="Rhea" id="RHEA:13665"/>
        <dbReference type="ChEBI" id="CHEBI:33019"/>
        <dbReference type="ChEBI" id="CHEBI:37565"/>
        <dbReference type="ChEBI" id="CHEBI:57746"/>
        <dbReference type="EC" id="4.6.1.2"/>
    </reaction>
</comment>
<keyword evidence="7 9" id="KW-0456">Lyase</keyword>
<evidence type="ECO:0000256" key="1">
    <source>
        <dbReference type="ARBA" id="ARBA00004479"/>
    </source>
</evidence>
<dbReference type="Gene3D" id="3.30.70.1230">
    <property type="entry name" value="Nucleotide cyclase"/>
    <property type="match status" value="1"/>
</dbReference>
<dbReference type="EMBL" id="CALNXI010000001">
    <property type="protein sequence ID" value="CAH3013626.1"/>
    <property type="molecule type" value="Genomic_DNA"/>
</dbReference>
<name>A0ABN8LFB7_9CNID</name>
<evidence type="ECO:0000259" key="12">
    <source>
        <dbReference type="PROSITE" id="PS50011"/>
    </source>
</evidence>
<proteinExistence type="inferred from homology"/>
<keyword evidence="6" id="KW-0472">Membrane</keyword>
<sequence>MVTTLAFLLLFSVTEAMNYKLGLLIPLKQAEYTKQGNYYASAISIAIDDINKDNNLLKDHNITFVWNETNCSEEGDENKTIRALIHQLYEEKVSAIIGPGCNCNTSARIAAAFNVPMISYMCVSTELSNKKLYSTFMRTYAQASKIPEYLTMLLQYYKWKNVGLMFTKKKEWLTRKEDIVKKLKLAKIKIRIEVELDDSDLFEFNETEYMKQAKRKLKLIKDQARIIIVLEDFRYAKELLLPACEEGLTNGDYAFILFFLNHLEVLVNKNTSHSWAYPHCDSNDSYSRCKFQQAFDSALVMSLNINESSRSYTDFQQTVKQRSKESPFYSQVYEGHLFDNTDFPPKNQTEVPVYAAFLYDAVYQYAVALEKTLARNETPDGLNIISKLLNKEYNSIRGERVYIDKNGDAEEKILFLLDMRWPNTLKTECPAKLVPVGNFTIQYQNNSEPQVNFALRSDAKIQWPGGTPPKDSPECGFENDLCPPEYSSKEAESVKMAIIAGISGFAALLLCLFCVTRIRQIKSERELKSLLWKIDYSGIVLANSDYFESMDDDTLSFQENESDILLQSIRNGESTGDLTRFGFFKGTSVVVKQVGTKAVDLTRSVLVEMKQMLDVRHDNLAHFIGATIDPPNICIVTAFYSRGSLQEILANKDVKLDHMFISSLVNDIVKGMAHLHSSDIKSHGNLKSSNCLVDSRWVLKIADYGLPTIRSKLKKSYLYTDLYYKELLWMAPEILRMSDRPVNGTQKGDVYSFAIILQEFHTREAPYSGSYLQPKEIIKRVSECEVPPFRPTEVALIPQVEELRELMKFCWEEKPEARPDFHEIKKTMQRILINSGMKTNIFDNVVYMMEKYADNLEDLVSDRTAQLIEEKKKTDALLDRILPRPVAEQLKRGKAVEAESFHEVSIYFSDIVGFTELSSSSTPMQVVTFLNDLYTLFDDIISAFDVYKVETIGDAYMVVSGLPIRNGHNHAAEIAGMALHLIEGVKKDFTIRHKPDHKIELRVGIHSGPVVAGVVGNTMPRYCLFGDTVNTASRMESTGEGLKIHISEATKSILETLGGFTIEERGPVHLKGKGTVKGYWLIDFANRALHRHRPSTKRHKGLTDASVAFREMLEPPPSPCRLSRASSLRRNMKAISESPLFKRRQLMEADETLDETNDTQAFI</sequence>
<evidence type="ECO:0000313" key="14">
    <source>
        <dbReference type="EMBL" id="CAH3013626.1"/>
    </source>
</evidence>
<feature type="domain" description="Protein kinase" evidence="12">
    <location>
        <begin position="525"/>
        <end position="832"/>
    </location>
</feature>
<dbReference type="Proteomes" id="UP001159427">
    <property type="component" value="Unassembled WGS sequence"/>
</dbReference>
<dbReference type="SMART" id="SM00044">
    <property type="entry name" value="CYCc"/>
    <property type="match status" value="1"/>
</dbReference>
<dbReference type="Pfam" id="PF01094">
    <property type="entry name" value="ANF_receptor"/>
    <property type="match status" value="1"/>
</dbReference>
<evidence type="ECO:0000256" key="3">
    <source>
        <dbReference type="ARBA" id="ARBA00022692"/>
    </source>
</evidence>
<dbReference type="InterPro" id="IPR011009">
    <property type="entry name" value="Kinase-like_dom_sf"/>
</dbReference>
<comment type="subcellular location">
    <subcellularLocation>
        <location evidence="1">Membrane</location>
        <topology evidence="1">Single-pass type I membrane protein</topology>
    </subcellularLocation>
</comment>
<evidence type="ECO:0000313" key="15">
    <source>
        <dbReference type="Proteomes" id="UP001159427"/>
    </source>
</evidence>
<dbReference type="Gene3D" id="3.40.50.2300">
    <property type="match status" value="2"/>
</dbReference>
<dbReference type="SUPFAM" id="SSF56112">
    <property type="entry name" value="Protein kinase-like (PK-like)"/>
    <property type="match status" value="1"/>
</dbReference>
<evidence type="ECO:0000256" key="10">
    <source>
        <dbReference type="RuleBase" id="RU003431"/>
    </source>
</evidence>
<evidence type="ECO:0000256" key="7">
    <source>
        <dbReference type="ARBA" id="ARBA00023239"/>
    </source>
</evidence>
<evidence type="ECO:0000259" key="13">
    <source>
        <dbReference type="PROSITE" id="PS50125"/>
    </source>
</evidence>
<feature type="domain" description="Guanylate cyclase" evidence="13">
    <location>
        <begin position="905"/>
        <end position="1036"/>
    </location>
</feature>
<dbReference type="InterPro" id="IPR029787">
    <property type="entry name" value="Nucleotide_cyclase"/>
</dbReference>
<accession>A0ABN8LFB7</accession>
<reference evidence="14 15" key="1">
    <citation type="submission" date="2022-05" db="EMBL/GenBank/DDBJ databases">
        <authorList>
            <consortium name="Genoscope - CEA"/>
            <person name="William W."/>
        </authorList>
    </citation>
    <scope>NUCLEOTIDE SEQUENCE [LARGE SCALE GENOMIC DNA]</scope>
</reference>
<evidence type="ECO:0000256" key="2">
    <source>
        <dbReference type="ARBA" id="ARBA00012202"/>
    </source>
</evidence>
<evidence type="ECO:0000256" key="4">
    <source>
        <dbReference type="ARBA" id="ARBA00022741"/>
    </source>
</evidence>
<dbReference type="Pfam" id="PF07714">
    <property type="entry name" value="PK_Tyr_Ser-Thr"/>
    <property type="match status" value="1"/>
</dbReference>
<dbReference type="InterPro" id="IPR000719">
    <property type="entry name" value="Prot_kinase_dom"/>
</dbReference>
<protein>
    <recommendedName>
        <fullName evidence="2 10">Guanylate cyclase</fullName>
        <ecNumber evidence="2 10">4.6.1.2</ecNumber>
    </recommendedName>
</protein>
<dbReference type="InterPro" id="IPR018297">
    <property type="entry name" value="A/G_cyclase_CS"/>
</dbReference>
<comment type="similarity">
    <text evidence="9">Belongs to the adenylyl cyclase class-4/guanylyl cyclase family.</text>
</comment>
<dbReference type="InterPro" id="IPR001054">
    <property type="entry name" value="A/G_cyclase"/>
</dbReference>
<comment type="caution">
    <text evidence="14">The sequence shown here is derived from an EMBL/GenBank/DDBJ whole genome shotgun (WGS) entry which is preliminary data.</text>
</comment>
<keyword evidence="3" id="KW-0812">Transmembrane</keyword>
<dbReference type="InterPro" id="IPR001828">
    <property type="entry name" value="ANF_lig-bd_rcpt"/>
</dbReference>
<feature type="signal peptide" evidence="11">
    <location>
        <begin position="1"/>
        <end position="16"/>
    </location>
</feature>
<dbReference type="Gene3D" id="1.10.510.10">
    <property type="entry name" value="Transferase(Phosphotransferase) domain 1"/>
    <property type="match status" value="1"/>
</dbReference>
<dbReference type="PROSITE" id="PS50011">
    <property type="entry name" value="PROTEIN_KINASE_DOM"/>
    <property type="match status" value="1"/>
</dbReference>
<dbReference type="InterPro" id="IPR050401">
    <property type="entry name" value="Cyclic_nucleotide_synthase"/>
</dbReference>
<feature type="chain" id="PRO_5047282985" description="Guanylate cyclase" evidence="11">
    <location>
        <begin position="17"/>
        <end position="1163"/>
    </location>
</feature>
<dbReference type="EC" id="4.6.1.2" evidence="2 10"/>
<dbReference type="InterPro" id="IPR001245">
    <property type="entry name" value="Ser-Thr/Tyr_kinase_cat_dom"/>
</dbReference>